<name>A0A1B0C1I9_9MUSC</name>
<sequence length="254" mass="28814">MDVGQQDIDFEEVPVEIIHCGGVPVEEEEQMSTEYEEFLGFTDTDSIVSPKKVAGKQTDGQTDRKFSIESPNIINLNYNVIDDEGPSTLAVAAGRRKDRRLEPDGQEVEKAERVVPDIEPLQEVVRKSTPRDKIVQLHFDEVFTDYRSAYCTYEDRLYGCGYAEEIGLDVRAVVCNRNSQNRKTLKNSVSSVFYRQREDGSKRPPAKLSATLRSSPHRNVRIAACQSLKSKHTPPPPFSKMRYFRRPKDVSTPA</sequence>
<dbReference type="AlphaFoldDB" id="A0A1B0C1I9"/>
<reference evidence="2" key="2">
    <citation type="submission" date="2020-05" db="UniProtKB">
        <authorList>
            <consortium name="EnsemblMetazoa"/>
        </authorList>
    </citation>
    <scope>IDENTIFICATION</scope>
    <source>
        <strain evidence="2">IAEA</strain>
    </source>
</reference>
<evidence type="ECO:0000313" key="2">
    <source>
        <dbReference type="EnsemblMetazoa" id="GPPI046604-PA"/>
    </source>
</evidence>
<accession>A0A1B0C1I9</accession>
<dbReference type="Proteomes" id="UP000092460">
    <property type="component" value="Unassembled WGS sequence"/>
</dbReference>
<keyword evidence="3" id="KW-1185">Reference proteome</keyword>
<protein>
    <submittedName>
        <fullName evidence="2">Uncharacterized protein</fullName>
    </submittedName>
</protein>
<dbReference type="EnsemblMetazoa" id="GPPI046604-RA">
    <property type="protein sequence ID" value="GPPI046604-PA"/>
    <property type="gene ID" value="GPPI046604"/>
</dbReference>
<reference evidence="3" key="1">
    <citation type="submission" date="2015-01" db="EMBL/GenBank/DDBJ databases">
        <authorList>
            <person name="Aksoy S."/>
            <person name="Warren W."/>
            <person name="Wilson R.K."/>
        </authorList>
    </citation>
    <scope>NUCLEOTIDE SEQUENCE [LARGE SCALE GENOMIC DNA]</scope>
    <source>
        <strain evidence="3">IAEA</strain>
    </source>
</reference>
<evidence type="ECO:0000313" key="3">
    <source>
        <dbReference type="Proteomes" id="UP000092460"/>
    </source>
</evidence>
<organism evidence="2 3">
    <name type="scientific">Glossina palpalis gambiensis</name>
    <dbReference type="NCBI Taxonomy" id="67801"/>
    <lineage>
        <taxon>Eukaryota</taxon>
        <taxon>Metazoa</taxon>
        <taxon>Ecdysozoa</taxon>
        <taxon>Arthropoda</taxon>
        <taxon>Hexapoda</taxon>
        <taxon>Insecta</taxon>
        <taxon>Pterygota</taxon>
        <taxon>Neoptera</taxon>
        <taxon>Endopterygota</taxon>
        <taxon>Diptera</taxon>
        <taxon>Brachycera</taxon>
        <taxon>Muscomorpha</taxon>
        <taxon>Hippoboscoidea</taxon>
        <taxon>Glossinidae</taxon>
        <taxon>Glossina</taxon>
    </lineage>
</organism>
<dbReference type="EMBL" id="JXJN01024057">
    <property type="status" value="NOT_ANNOTATED_CDS"/>
    <property type="molecule type" value="Genomic_DNA"/>
</dbReference>
<dbReference type="VEuPathDB" id="VectorBase:GPPI046604"/>
<feature type="region of interest" description="Disordered" evidence="1">
    <location>
        <begin position="229"/>
        <end position="254"/>
    </location>
</feature>
<evidence type="ECO:0000256" key="1">
    <source>
        <dbReference type="SAM" id="MobiDB-lite"/>
    </source>
</evidence>
<proteinExistence type="predicted"/>